<evidence type="ECO:0008006" key="3">
    <source>
        <dbReference type="Google" id="ProtNLM"/>
    </source>
</evidence>
<proteinExistence type="predicted"/>
<reference evidence="1" key="1">
    <citation type="submission" date="2020-12" db="EMBL/GenBank/DDBJ databases">
        <authorList>
            <person name="Rodrigo-Torres L."/>
            <person name="Arahal R. D."/>
            <person name="Lucena T."/>
        </authorList>
    </citation>
    <scope>NUCLEOTIDE SEQUENCE</scope>
    <source>
        <strain evidence="1">CECT 9390</strain>
    </source>
</reference>
<dbReference type="Gene3D" id="2.30.110.10">
    <property type="entry name" value="Electron Transport, Fmn-binding Protein, Chain A"/>
    <property type="match status" value="1"/>
</dbReference>
<sequence>MLTHFTNQQIADLEERKRTAMINSLSGFKSLNLIGTINKIGQTNLAIFNSVMHIGANPALMGFICRPDSVERDTLENIKQTGFASTGLHTIFFALIFL</sequence>
<dbReference type="SUPFAM" id="SSF50475">
    <property type="entry name" value="FMN-binding split barrel"/>
    <property type="match status" value="1"/>
</dbReference>
<dbReference type="AlphaFoldDB" id="A0A9N8MK70"/>
<dbReference type="Proteomes" id="UP000662618">
    <property type="component" value="Unassembled WGS sequence"/>
</dbReference>
<dbReference type="InterPro" id="IPR012349">
    <property type="entry name" value="Split_barrel_FMN-bd"/>
</dbReference>
<name>A0A9N8MK70_9FLAO</name>
<dbReference type="RefSeq" id="WP_202751605.1">
    <property type="nucleotide sequence ID" value="NZ_CAJIMS010000001.1"/>
</dbReference>
<dbReference type="EMBL" id="CAJIMS010000001">
    <property type="protein sequence ID" value="CAD7816239.1"/>
    <property type="molecule type" value="Genomic_DNA"/>
</dbReference>
<evidence type="ECO:0000313" key="1">
    <source>
        <dbReference type="EMBL" id="CAD7816239.1"/>
    </source>
</evidence>
<protein>
    <recommendedName>
        <fullName evidence="3">Flavin oxidoreductase</fullName>
    </recommendedName>
</protein>
<comment type="caution">
    <text evidence="1">The sequence shown here is derived from an EMBL/GenBank/DDBJ whole genome shotgun (WGS) entry which is preliminary data.</text>
</comment>
<evidence type="ECO:0000313" key="2">
    <source>
        <dbReference type="Proteomes" id="UP000662618"/>
    </source>
</evidence>
<organism evidence="1 2">
    <name type="scientific">Chryseobacterium aquaeductus</name>
    <dbReference type="NCBI Taxonomy" id="2675056"/>
    <lineage>
        <taxon>Bacteria</taxon>
        <taxon>Pseudomonadati</taxon>
        <taxon>Bacteroidota</taxon>
        <taxon>Flavobacteriia</taxon>
        <taxon>Flavobacteriales</taxon>
        <taxon>Weeksellaceae</taxon>
        <taxon>Chryseobacterium group</taxon>
        <taxon>Chryseobacterium</taxon>
    </lineage>
</organism>
<accession>A0A9N8MK70</accession>
<gene>
    <name evidence="1" type="ORF">CHRY9390_03129</name>
</gene>
<keyword evidence="2" id="KW-1185">Reference proteome</keyword>